<protein>
    <submittedName>
        <fullName evidence="1">Uncharacterized protein</fullName>
    </submittedName>
</protein>
<gene>
    <name evidence="1" type="ORF">EVS84_18030</name>
</gene>
<comment type="caution">
    <text evidence="1">The sequence shown here is derived from an EMBL/GenBank/DDBJ whole genome shotgun (WGS) entry which is preliminary data.</text>
</comment>
<sequence>MWRGDLSPLGCAASLNRPARCLRQTAMDVITTAAQPDGDKSPRHRSPPYRSDRYFHRWRL</sequence>
<accession>A0A4Q4L568</accession>
<evidence type="ECO:0000313" key="2">
    <source>
        <dbReference type="Proteomes" id="UP000291107"/>
    </source>
</evidence>
<organism evidence="1 2">
    <name type="scientific">Pseudomonas koreensis</name>
    <dbReference type="NCBI Taxonomy" id="198620"/>
    <lineage>
        <taxon>Bacteria</taxon>
        <taxon>Pseudomonadati</taxon>
        <taxon>Pseudomonadota</taxon>
        <taxon>Gammaproteobacteria</taxon>
        <taxon>Pseudomonadales</taxon>
        <taxon>Pseudomonadaceae</taxon>
        <taxon>Pseudomonas</taxon>
    </lineage>
</organism>
<name>A0A4Q4L568_9PSED</name>
<reference evidence="1 2" key="1">
    <citation type="submission" date="2019-02" db="EMBL/GenBank/DDBJ databases">
        <title>Genome of Pseudomonas korensis isolated from heavy metal contaminated environment.</title>
        <authorList>
            <person name="Ayangbenro A.S."/>
            <person name="Babalola O."/>
        </authorList>
    </citation>
    <scope>NUCLEOTIDE SEQUENCE [LARGE SCALE GENOMIC DNA]</scope>
    <source>
        <strain evidence="1 2">AB36</strain>
    </source>
</reference>
<dbReference type="EMBL" id="SEUB01000006">
    <property type="protein sequence ID" value="RYM40382.1"/>
    <property type="molecule type" value="Genomic_DNA"/>
</dbReference>
<evidence type="ECO:0000313" key="1">
    <source>
        <dbReference type="EMBL" id="RYM40382.1"/>
    </source>
</evidence>
<dbReference type="Proteomes" id="UP000291107">
    <property type="component" value="Unassembled WGS sequence"/>
</dbReference>
<dbReference type="AlphaFoldDB" id="A0A4Q4L568"/>
<proteinExistence type="predicted"/>